<evidence type="ECO:0008006" key="4">
    <source>
        <dbReference type="Google" id="ProtNLM"/>
    </source>
</evidence>
<feature type="chain" id="PRO_5020726689" description="DUF4893 domain-containing protein" evidence="1">
    <location>
        <begin position="19"/>
        <end position="155"/>
    </location>
</feature>
<gene>
    <name evidence="2" type="ORF">E5A74_00245</name>
</gene>
<evidence type="ECO:0000313" key="2">
    <source>
        <dbReference type="EMBL" id="TGX45649.1"/>
    </source>
</evidence>
<keyword evidence="3" id="KW-1185">Reference proteome</keyword>
<protein>
    <recommendedName>
        <fullName evidence="4">DUF4893 domain-containing protein</fullName>
    </recommendedName>
</protein>
<keyword evidence="1" id="KW-0732">Signal</keyword>
<sequence length="155" mass="16453">MPLAALLAPLLLIAQAQAAEPQTSGVVIFDAAKTKMMLEQCARSTPVAGEAGWKPQAGDIARLEAALPAALARIRAAHPGALDGAPARWIRQYVGIVRGGRRYVYGNFAPGGEMFGKDRWRDEPLIVCDGGVGFFGAEFDVEIGNFTHLDFNGSA</sequence>
<proteinExistence type="predicted"/>
<dbReference type="Proteomes" id="UP000309848">
    <property type="component" value="Unassembled WGS sequence"/>
</dbReference>
<evidence type="ECO:0000313" key="3">
    <source>
        <dbReference type="Proteomes" id="UP000309848"/>
    </source>
</evidence>
<dbReference type="RefSeq" id="WP_135981667.1">
    <property type="nucleotide sequence ID" value="NZ_JAASQM010000001.1"/>
</dbReference>
<evidence type="ECO:0000256" key="1">
    <source>
        <dbReference type="SAM" id="SignalP"/>
    </source>
</evidence>
<comment type="caution">
    <text evidence="2">The sequence shown here is derived from an EMBL/GenBank/DDBJ whole genome shotgun (WGS) entry which is preliminary data.</text>
</comment>
<dbReference type="AlphaFoldDB" id="A0A4S1WQM0"/>
<name>A0A4S1WQM0_9SPHN</name>
<reference evidence="2 3" key="1">
    <citation type="submission" date="2019-04" db="EMBL/GenBank/DDBJ databases">
        <title>Sphingomonas psychrotolerans sp. nov., isolated from soil in the Tianshan Mountains, Xinjiang, China.</title>
        <authorList>
            <person name="Luo Y."/>
            <person name="Sheng H."/>
        </authorList>
    </citation>
    <scope>NUCLEOTIDE SEQUENCE [LARGE SCALE GENOMIC DNA]</scope>
    <source>
        <strain evidence="2 3">KIS18-15</strain>
    </source>
</reference>
<dbReference type="OrthoDB" id="7410729at2"/>
<accession>A0A4S1WQM0</accession>
<dbReference type="EMBL" id="SRXU01000001">
    <property type="protein sequence ID" value="TGX45649.1"/>
    <property type="molecule type" value="Genomic_DNA"/>
</dbReference>
<organism evidence="2 3">
    <name type="scientific">Sphingomonas naasensis</name>
    <dbReference type="NCBI Taxonomy" id="1344951"/>
    <lineage>
        <taxon>Bacteria</taxon>
        <taxon>Pseudomonadati</taxon>
        <taxon>Pseudomonadota</taxon>
        <taxon>Alphaproteobacteria</taxon>
        <taxon>Sphingomonadales</taxon>
        <taxon>Sphingomonadaceae</taxon>
        <taxon>Sphingomonas</taxon>
    </lineage>
</organism>
<feature type="signal peptide" evidence="1">
    <location>
        <begin position="1"/>
        <end position="18"/>
    </location>
</feature>